<feature type="transmembrane region" description="Helical" evidence="1">
    <location>
        <begin position="118"/>
        <end position="136"/>
    </location>
</feature>
<feature type="transmembrane region" description="Helical" evidence="1">
    <location>
        <begin position="94"/>
        <end position="112"/>
    </location>
</feature>
<gene>
    <name evidence="2" type="ORF">SAMN05660909_03344</name>
</gene>
<accession>A0A1H4DVM6</accession>
<evidence type="ECO:0000313" key="3">
    <source>
        <dbReference type="Proteomes" id="UP000199656"/>
    </source>
</evidence>
<protein>
    <submittedName>
        <fullName evidence="2">MerC mercury resistance protein</fullName>
    </submittedName>
</protein>
<feature type="transmembrane region" description="Helical" evidence="1">
    <location>
        <begin position="64"/>
        <end position="82"/>
    </location>
</feature>
<dbReference type="Pfam" id="PF03203">
    <property type="entry name" value="MerC"/>
    <property type="match status" value="1"/>
</dbReference>
<keyword evidence="1" id="KW-1133">Transmembrane helix</keyword>
<reference evidence="3" key="1">
    <citation type="submission" date="2016-10" db="EMBL/GenBank/DDBJ databases">
        <authorList>
            <person name="Varghese N."/>
            <person name="Submissions S."/>
        </authorList>
    </citation>
    <scope>NUCLEOTIDE SEQUENCE [LARGE SCALE GENOMIC DNA]</scope>
    <source>
        <strain evidence="3">DSM 23920</strain>
    </source>
</reference>
<evidence type="ECO:0000313" key="2">
    <source>
        <dbReference type="EMBL" id="SEA76855.1"/>
    </source>
</evidence>
<organism evidence="2 3">
    <name type="scientific">Chitinophaga terrae</name>
    <name type="common">ex Kim and Jung 2007</name>
    <dbReference type="NCBI Taxonomy" id="408074"/>
    <lineage>
        <taxon>Bacteria</taxon>
        <taxon>Pseudomonadati</taxon>
        <taxon>Bacteroidota</taxon>
        <taxon>Chitinophagia</taxon>
        <taxon>Chitinophagales</taxon>
        <taxon>Chitinophagaceae</taxon>
        <taxon>Chitinophaga</taxon>
    </lineage>
</organism>
<keyword evidence="3" id="KW-1185">Reference proteome</keyword>
<dbReference type="STRING" id="408074.SAMN05660909_03344"/>
<dbReference type="InterPro" id="IPR004891">
    <property type="entry name" value="Mercury-R_MerC"/>
</dbReference>
<evidence type="ECO:0000256" key="1">
    <source>
        <dbReference type="SAM" id="Phobius"/>
    </source>
</evidence>
<keyword evidence="1" id="KW-0472">Membrane</keyword>
<name>A0A1H4DVM6_9BACT</name>
<dbReference type="GO" id="GO:0015097">
    <property type="term" value="F:mercury ion transmembrane transporter activity"/>
    <property type="evidence" value="ECO:0007669"/>
    <property type="project" value="InterPro"/>
</dbReference>
<keyword evidence="1" id="KW-0812">Transmembrane</keyword>
<dbReference type="GO" id="GO:0016020">
    <property type="term" value="C:membrane"/>
    <property type="evidence" value="ECO:0007669"/>
    <property type="project" value="InterPro"/>
</dbReference>
<dbReference type="Proteomes" id="UP000199656">
    <property type="component" value="Unassembled WGS sequence"/>
</dbReference>
<feature type="transmembrane region" description="Helical" evidence="1">
    <location>
        <begin position="29"/>
        <end position="52"/>
    </location>
</feature>
<dbReference type="EMBL" id="FNRL01000015">
    <property type="protein sequence ID" value="SEA76855.1"/>
    <property type="molecule type" value="Genomic_DNA"/>
</dbReference>
<sequence length="141" mass="15626">MLQLFLSSHLDLSIWIMGEKIIKKLNADILGVGASLICAIHCAIWPLLLILLPIAGSSLHDHEYLEYALLSFSFLVGIWSLGRGYLLKHKRPNSLLIFIVSFSVLVFAHLFMANAAGLIVIFFAACGIIVAHLLNLKWSKV</sequence>
<proteinExistence type="predicted"/>
<dbReference type="AlphaFoldDB" id="A0A1H4DVM6"/>